<keyword evidence="7" id="KW-0804">Transcription</keyword>
<dbReference type="InterPro" id="IPR022056">
    <property type="entry name" value="CpG-bd_C"/>
</dbReference>
<comment type="subcellular location">
    <subcellularLocation>
        <location evidence="1">Nucleus</location>
    </subcellularLocation>
</comment>
<feature type="domain" description="CXXC-type" evidence="12">
    <location>
        <begin position="192"/>
        <end position="237"/>
    </location>
</feature>
<dbReference type="OMA" id="PMDTMSA"/>
<dbReference type="PROSITE" id="PS01359">
    <property type="entry name" value="ZF_PHD_1"/>
    <property type="match status" value="1"/>
</dbReference>
<feature type="region of interest" description="Disordered" evidence="11">
    <location>
        <begin position="1"/>
        <end position="24"/>
    </location>
</feature>
<reference evidence="14" key="1">
    <citation type="submission" date="2016-11" db="UniProtKB">
        <authorList>
            <consortium name="WormBaseParasite"/>
        </authorList>
    </citation>
    <scope>IDENTIFICATION</scope>
</reference>
<evidence type="ECO:0000256" key="7">
    <source>
        <dbReference type="ARBA" id="ARBA00023163"/>
    </source>
</evidence>
<dbReference type="PROSITE" id="PS51058">
    <property type="entry name" value="ZF_CXXC"/>
    <property type="match status" value="1"/>
</dbReference>
<dbReference type="Gene3D" id="2.60.120.650">
    <property type="entry name" value="Cupin"/>
    <property type="match status" value="1"/>
</dbReference>
<evidence type="ECO:0000256" key="2">
    <source>
        <dbReference type="ARBA" id="ARBA00022723"/>
    </source>
</evidence>
<dbReference type="GO" id="GO:0008270">
    <property type="term" value="F:zinc ion binding"/>
    <property type="evidence" value="ECO:0007669"/>
    <property type="project" value="UniProtKB-KW"/>
</dbReference>
<keyword evidence="5" id="KW-0805">Transcription regulation</keyword>
<dbReference type="Proteomes" id="UP000095281">
    <property type="component" value="Unplaced"/>
</dbReference>
<keyword evidence="13" id="KW-1185">Reference proteome</keyword>
<evidence type="ECO:0000259" key="12">
    <source>
        <dbReference type="PROSITE" id="PS51058"/>
    </source>
</evidence>
<evidence type="ECO:0000256" key="4">
    <source>
        <dbReference type="ARBA" id="ARBA00022833"/>
    </source>
</evidence>
<dbReference type="InterPro" id="IPR037869">
    <property type="entry name" value="Spp1/CFP1"/>
</dbReference>
<dbReference type="InterPro" id="IPR011011">
    <property type="entry name" value="Znf_FYVE_PHD"/>
</dbReference>
<evidence type="ECO:0000256" key="8">
    <source>
        <dbReference type="ARBA" id="ARBA00023242"/>
    </source>
</evidence>
<dbReference type="InterPro" id="IPR019786">
    <property type="entry name" value="Zinc_finger_PHD-type_CS"/>
</dbReference>
<dbReference type="InterPro" id="IPR019787">
    <property type="entry name" value="Znf_PHD-finger"/>
</dbReference>
<evidence type="ECO:0000256" key="11">
    <source>
        <dbReference type="SAM" id="MobiDB-lite"/>
    </source>
</evidence>
<evidence type="ECO:0000313" key="13">
    <source>
        <dbReference type="Proteomes" id="UP000095281"/>
    </source>
</evidence>
<dbReference type="SMART" id="SM00249">
    <property type="entry name" value="PHD"/>
    <property type="match status" value="1"/>
</dbReference>
<dbReference type="InterPro" id="IPR001965">
    <property type="entry name" value="Znf_PHD"/>
</dbReference>
<evidence type="ECO:0000313" key="14">
    <source>
        <dbReference type="WBParaSite" id="MhA1_Contig1764.frz3.gene9"/>
    </source>
</evidence>
<dbReference type="WBParaSite" id="MhA1_Contig1764.frz3.gene9">
    <property type="protein sequence ID" value="MhA1_Contig1764.frz3.gene9"/>
    <property type="gene ID" value="MhA1_Contig1764.frz3.gene9"/>
</dbReference>
<evidence type="ECO:0000256" key="6">
    <source>
        <dbReference type="ARBA" id="ARBA00023125"/>
    </source>
</evidence>
<dbReference type="InterPro" id="IPR002857">
    <property type="entry name" value="Znf_CXXC"/>
</dbReference>
<keyword evidence="4" id="KW-0862">Zinc</keyword>
<keyword evidence="3 10" id="KW-0863">Zinc-finger</keyword>
<evidence type="ECO:0000256" key="10">
    <source>
        <dbReference type="PROSITE-ProRule" id="PRU00509"/>
    </source>
</evidence>
<dbReference type="AlphaFoldDB" id="A0A1I8BAK0"/>
<proteinExistence type="predicted"/>
<dbReference type="GO" id="GO:0045893">
    <property type="term" value="P:positive regulation of DNA-templated transcription"/>
    <property type="evidence" value="ECO:0007669"/>
    <property type="project" value="TreeGrafter"/>
</dbReference>
<keyword evidence="8" id="KW-0539">Nucleus</keyword>
<organism evidence="13 14">
    <name type="scientific">Meloidogyne hapla</name>
    <name type="common">Root-knot nematode worm</name>
    <dbReference type="NCBI Taxonomy" id="6305"/>
    <lineage>
        <taxon>Eukaryota</taxon>
        <taxon>Metazoa</taxon>
        <taxon>Ecdysozoa</taxon>
        <taxon>Nematoda</taxon>
        <taxon>Chromadorea</taxon>
        <taxon>Rhabditida</taxon>
        <taxon>Tylenchina</taxon>
        <taxon>Tylenchomorpha</taxon>
        <taxon>Tylenchoidea</taxon>
        <taxon>Meloidogynidae</taxon>
        <taxon>Meloidogyninae</taxon>
        <taxon>Meloidogyne</taxon>
    </lineage>
</organism>
<dbReference type="PANTHER" id="PTHR46174">
    <property type="entry name" value="CXXC-TYPE ZINC FINGER PROTEIN 1"/>
    <property type="match status" value="1"/>
</dbReference>
<accession>A0A1I8BAK0</accession>
<protein>
    <recommendedName>
        <fullName evidence="9">CXXC-type zinc finger protein 1</fullName>
    </recommendedName>
</protein>
<keyword evidence="2" id="KW-0479">Metal-binding</keyword>
<evidence type="ECO:0000256" key="3">
    <source>
        <dbReference type="ARBA" id="ARBA00022771"/>
    </source>
</evidence>
<name>A0A1I8BAK0_MELHA</name>
<dbReference type="Pfam" id="PF00628">
    <property type="entry name" value="PHD"/>
    <property type="match status" value="1"/>
</dbReference>
<dbReference type="GO" id="GO:0003677">
    <property type="term" value="F:DNA binding"/>
    <property type="evidence" value="ECO:0007669"/>
    <property type="project" value="UniProtKB-KW"/>
</dbReference>
<dbReference type="GO" id="GO:0048188">
    <property type="term" value="C:Set1C/COMPASS complex"/>
    <property type="evidence" value="ECO:0007669"/>
    <property type="project" value="InterPro"/>
</dbReference>
<dbReference type="Pfam" id="PF12269">
    <property type="entry name" value="CpG_bind_C"/>
    <property type="match status" value="1"/>
</dbReference>
<keyword evidence="6" id="KW-0238">DNA-binding</keyword>
<dbReference type="SUPFAM" id="SSF57903">
    <property type="entry name" value="FYVE/PHD zinc finger"/>
    <property type="match status" value="1"/>
</dbReference>
<dbReference type="PANTHER" id="PTHR46174:SF1">
    <property type="entry name" value="CXXC-TYPE ZINC FINGER PROTEIN 1"/>
    <property type="match status" value="1"/>
</dbReference>
<sequence>MSELKNSRKGKIKNEEDIKVEEESSDDEVVEKPCICDSKDYSTLMICCDFCSIWYHVKCVGIKKKDVDKIEKYSCNLCKKNGKEIIFKEENIKNTKKRKESTEQEENKSKNGNIPAKIIKKEGSTIRTFTRSPSFASSTSTKSKIENQVIKIKEEPFSITNSQQSPQTCSSKNVVKPSSLLQLIPVSILKQQKIQEENPELRCENCIGCFRDKDCGKCIVCMQTQNKDKLCMQRICVQVEELFKKKTISKHRRVVLEKPKENDEIALQLNKFDNNLMRKKTKTRHNNNEIPNEEKQCIGPECTNSVRQGSKYCSERCGLALAQIRLKTILPQKFNNFFSQIPSKQIEDNKRLDNIEEQITQIHQKLKNLGEWKENVDNFLDAIKNAQPNAERPRSEDDNLVVGCPVCGGEFPMRESTKHIQSCYARSEKQTTYGTDYPIPTNQYNLYCDAYNKINKTYCKRLRYACPEHYKDEYNLKICGCPLIWYKNGSSLNFEDLFISSDAMIADGGYCQEKNKNCRAHQNWIQTSFSLIDNERMNLLNQLEELIEQRGFILKTLTERGDVLTILCNQSKCLNIEKNKKEDNNGEKTE</sequence>
<evidence type="ECO:0000256" key="1">
    <source>
        <dbReference type="ARBA" id="ARBA00004123"/>
    </source>
</evidence>
<evidence type="ECO:0000256" key="5">
    <source>
        <dbReference type="ARBA" id="ARBA00023015"/>
    </source>
</evidence>
<evidence type="ECO:0000256" key="9">
    <source>
        <dbReference type="ARBA" id="ARBA00023828"/>
    </source>
</evidence>